<dbReference type="Proteomes" id="UP000179179">
    <property type="component" value="Unassembled WGS sequence"/>
</dbReference>
<keyword evidence="3" id="KW-1185">Reference proteome</keyword>
<gene>
    <name evidence="2" type="ORF">ABOM_003314</name>
</gene>
<sequence>MSSVVTGREQAVIEVGREILDAGGHVTCSAFPSRRRFPSLGPDEIINIDPAIYIFQELEKATACTASDFPEEAAPLVIRLTAQLRQLIHQGADMKDWMISYAHWPDGLLILLQAGYNATEDTLFAALDFNCEASVRILIETGNIHVGPNELYEAACHPNFSMVELIIQALVDRRKCLQFLAETHLSVDEVSALEIRPDTLIDFQAHLVTRMLEDKRTNLGGVGEPYAWSVYGALEDNLSIADRLWEAGFRDVEVPDVRGRTLLMTISGFPFKSLLEQTDWLIGKGAQPYRLYESTPALHFVGFAVGRSLPSLADKKWFDDLIRLPLALKQVFCQILTNGMRDACCCFVLLVDAVAAIITWLVVSFEKVQTFFNKLPEDILRFLTFNCMGLTHTCSHPSDRAKTADEISKIHHERYLLKDFEILLADVLSAYRDSTKCLPEFLTGYWVRRMKEYHSWHVTPSEEEIESLREAGVVLHGPTAPANIHSPFSRKPLLSALAHVDELILSTCGVVNGTFSPGEVPSLGYVAPVPIHGPFSSFLFGRFHGGYSLPRPLLSVENIAKHLNIRDERQSRIWQLYNIPIFRARDTPLRSLYRLFEDLCASEFIMLGYECRYFFFHSEPHWELACISDPRDEYPIRYAILASMVEVLVDAFNARLELGIRRDNTTDPSEQQGSNFAREEAPSWPSKIATLEKALVFSEPGYNVSDMTTEQHFPKRNIKVPS</sequence>
<reference evidence="2 3" key="1">
    <citation type="journal article" date="2016" name="Genome Biol. Evol.">
        <title>Draft genome sequence of an aflatoxigenic Aspergillus species, A. bombycis.</title>
        <authorList>
            <person name="Moore G.G."/>
            <person name="Mack B.M."/>
            <person name="Beltz S.B."/>
            <person name="Gilbert M.K."/>
        </authorList>
    </citation>
    <scope>NUCLEOTIDE SEQUENCE [LARGE SCALE GENOMIC DNA]</scope>
    <source>
        <strain evidence="3">NRRL 26010</strain>
    </source>
</reference>
<dbReference type="GeneID" id="34446704"/>
<feature type="compositionally biased region" description="Polar residues" evidence="1">
    <location>
        <begin position="666"/>
        <end position="675"/>
    </location>
</feature>
<dbReference type="OrthoDB" id="1577640at2759"/>
<evidence type="ECO:0000256" key="1">
    <source>
        <dbReference type="SAM" id="MobiDB-lite"/>
    </source>
</evidence>
<dbReference type="AlphaFoldDB" id="A0A1F8A836"/>
<organism evidence="2 3">
    <name type="scientific">Aspergillus bombycis</name>
    <dbReference type="NCBI Taxonomy" id="109264"/>
    <lineage>
        <taxon>Eukaryota</taxon>
        <taxon>Fungi</taxon>
        <taxon>Dikarya</taxon>
        <taxon>Ascomycota</taxon>
        <taxon>Pezizomycotina</taxon>
        <taxon>Eurotiomycetes</taxon>
        <taxon>Eurotiomycetidae</taxon>
        <taxon>Eurotiales</taxon>
        <taxon>Aspergillaceae</taxon>
        <taxon>Aspergillus</taxon>
    </lineage>
</organism>
<feature type="region of interest" description="Disordered" evidence="1">
    <location>
        <begin position="663"/>
        <end position="683"/>
    </location>
</feature>
<name>A0A1F8A836_9EURO</name>
<dbReference type="EMBL" id="LYCR01000020">
    <property type="protein sequence ID" value="OGM47867.1"/>
    <property type="molecule type" value="Genomic_DNA"/>
</dbReference>
<evidence type="ECO:0000313" key="3">
    <source>
        <dbReference type="Proteomes" id="UP000179179"/>
    </source>
</evidence>
<dbReference type="RefSeq" id="XP_022391584.1">
    <property type="nucleotide sequence ID" value="XM_022530444.1"/>
</dbReference>
<proteinExistence type="predicted"/>
<evidence type="ECO:0008006" key="4">
    <source>
        <dbReference type="Google" id="ProtNLM"/>
    </source>
</evidence>
<comment type="caution">
    <text evidence="2">The sequence shown here is derived from an EMBL/GenBank/DDBJ whole genome shotgun (WGS) entry which is preliminary data.</text>
</comment>
<protein>
    <recommendedName>
        <fullName evidence="4">Ankyrin repeat-containing protein</fullName>
    </recommendedName>
</protein>
<evidence type="ECO:0000313" key="2">
    <source>
        <dbReference type="EMBL" id="OGM47867.1"/>
    </source>
</evidence>
<accession>A0A1F8A836</accession>